<dbReference type="InterPro" id="IPR029489">
    <property type="entry name" value="OGT/SEC/SPY_C"/>
</dbReference>
<dbReference type="Gene3D" id="1.25.40.10">
    <property type="entry name" value="Tetratricopeptide repeat domain"/>
    <property type="match status" value="1"/>
</dbReference>
<dbReference type="Proteomes" id="UP001228905">
    <property type="component" value="Unassembled WGS sequence"/>
</dbReference>
<dbReference type="SUPFAM" id="SSF48452">
    <property type="entry name" value="TPR-like"/>
    <property type="match status" value="1"/>
</dbReference>
<keyword evidence="3 7" id="KW-0808">Transferase</keyword>
<comment type="caution">
    <text evidence="7">The sequence shown here is derived from an EMBL/GenBank/DDBJ whole genome shotgun (WGS) entry which is preliminary data.</text>
</comment>
<keyword evidence="4" id="KW-0677">Repeat</keyword>
<dbReference type="PANTHER" id="PTHR44835">
    <property type="entry name" value="UDP-N-ACETYLGLUCOSAMINE--PEPTIDE N-ACETYLGLUCOSAMINYLTRANSFERASE SPINDLY-RELATED"/>
    <property type="match status" value="1"/>
</dbReference>
<dbReference type="Pfam" id="PF13844">
    <property type="entry name" value="Glyco_transf_41"/>
    <property type="match status" value="2"/>
</dbReference>
<organism evidence="7 8">
    <name type="scientific">Caulobacter ginsengisoli</name>
    <dbReference type="NCBI Taxonomy" id="400775"/>
    <lineage>
        <taxon>Bacteria</taxon>
        <taxon>Pseudomonadati</taxon>
        <taxon>Pseudomonadota</taxon>
        <taxon>Alphaproteobacteria</taxon>
        <taxon>Caulobacterales</taxon>
        <taxon>Caulobacteraceae</taxon>
        <taxon>Caulobacter</taxon>
    </lineage>
</organism>
<dbReference type="Pfam" id="PF14559">
    <property type="entry name" value="TPR_19"/>
    <property type="match status" value="1"/>
</dbReference>
<dbReference type="EMBL" id="JAUSVS010000001">
    <property type="protein sequence ID" value="MDQ0462675.1"/>
    <property type="molecule type" value="Genomic_DNA"/>
</dbReference>
<keyword evidence="8" id="KW-1185">Reference proteome</keyword>
<dbReference type="GO" id="GO:0016740">
    <property type="term" value="F:transferase activity"/>
    <property type="evidence" value="ECO:0007669"/>
    <property type="project" value="UniProtKB-KW"/>
</dbReference>
<feature type="domain" description="O-GlcNAc transferase C-terminal" evidence="6">
    <location>
        <begin position="201"/>
        <end position="340"/>
    </location>
</feature>
<evidence type="ECO:0000256" key="3">
    <source>
        <dbReference type="ARBA" id="ARBA00022679"/>
    </source>
</evidence>
<dbReference type="InterPro" id="IPR011990">
    <property type="entry name" value="TPR-like_helical_dom_sf"/>
</dbReference>
<sequence length="568" mass="61132">MTFDITAASVAFAREALLAGDAVVAVNTLKPVCAKHPDNFGAHYWLASALLGAGRKDEGEAVLDAARRGHGLAVAREWGADVEKARTDGDYAANIATQLYQGDRPALSAVLWDLAVAAGHRSLTGAVAQGLALQHTGRAEEAIAVFRDVVETWPSSRAHQFLLYPHFMVEDGPRRYAAEARAWAKIYAPELGEPVFDNPPLAGRRLRIGYVAPTLAGSQVRQFITPILESHDPAAVEVFLYPAKAETETGWPKHIAIRPIGDLADVEAAALIRDDRIDVLIDCWGHSVGGRLAMFAHRAAPVQAAWINFVQTTGLTRMDYVLHCDSAAAPGTAELFTEQVWHTGEVFIPYRPPEGRPPPHPTPALASGVVTFGSFNHPVKLSDATVAAWARILKGHPNGRLLLKYRYFIDPVLQRATQARFAAHGVVPERIVFAGHTTGPDYLNAFAAVDLALDPSPAPGGTTTCDALANGVPVLTLRGPDFYSRIGVCAALGVGLPELVAESWDDYVEKAVAMTADIAALNAMRAKVRPGFEAGPFRDEVGFTRGAEAAFREMFDRWQGRAKARGVA</sequence>
<evidence type="ECO:0000256" key="5">
    <source>
        <dbReference type="ARBA" id="ARBA00022803"/>
    </source>
</evidence>
<evidence type="ECO:0000256" key="1">
    <source>
        <dbReference type="ARBA" id="ARBA00004922"/>
    </source>
</evidence>
<protein>
    <submittedName>
        <fullName evidence="7">O-linked N-acetylglucosamine transferase (SPINDLY family)</fullName>
    </submittedName>
</protein>
<gene>
    <name evidence="7" type="ORF">QO010_000423</name>
</gene>
<keyword evidence="5" id="KW-0802">TPR repeat</keyword>
<feature type="domain" description="O-GlcNAc transferase C-terminal" evidence="6">
    <location>
        <begin position="365"/>
        <end position="529"/>
    </location>
</feature>
<dbReference type="CDD" id="cd01635">
    <property type="entry name" value="Glycosyltransferase_GTB-type"/>
    <property type="match status" value="1"/>
</dbReference>
<keyword evidence="2" id="KW-0328">Glycosyltransferase</keyword>
<dbReference type="PANTHER" id="PTHR44835:SF1">
    <property type="entry name" value="PROTEIN O-GLCNAC TRANSFERASE"/>
    <property type="match status" value="1"/>
</dbReference>
<name>A0ABU0IMP3_9CAUL</name>
<accession>A0ABU0IMP3</accession>
<dbReference type="SUPFAM" id="SSF53756">
    <property type="entry name" value="UDP-Glycosyltransferase/glycogen phosphorylase"/>
    <property type="match status" value="1"/>
</dbReference>
<dbReference type="RefSeq" id="WP_307345326.1">
    <property type="nucleotide sequence ID" value="NZ_JAUSVS010000001.1"/>
</dbReference>
<dbReference type="InterPro" id="IPR051939">
    <property type="entry name" value="Glycosyltr_41/O-GlcNAc_trsf"/>
</dbReference>
<dbReference type="Gene3D" id="3.40.50.11380">
    <property type="match status" value="1"/>
</dbReference>
<comment type="pathway">
    <text evidence="1">Protein modification; protein glycosylation.</text>
</comment>
<dbReference type="Gene3D" id="3.40.50.2000">
    <property type="entry name" value="Glycogen Phosphorylase B"/>
    <property type="match status" value="1"/>
</dbReference>
<evidence type="ECO:0000313" key="7">
    <source>
        <dbReference type="EMBL" id="MDQ0462675.1"/>
    </source>
</evidence>
<evidence type="ECO:0000256" key="4">
    <source>
        <dbReference type="ARBA" id="ARBA00022737"/>
    </source>
</evidence>
<reference evidence="7 8" key="1">
    <citation type="submission" date="2023-07" db="EMBL/GenBank/DDBJ databases">
        <title>Genomic Encyclopedia of Type Strains, Phase IV (KMG-IV): sequencing the most valuable type-strain genomes for metagenomic binning, comparative biology and taxonomic classification.</title>
        <authorList>
            <person name="Goeker M."/>
        </authorList>
    </citation>
    <scope>NUCLEOTIDE SEQUENCE [LARGE SCALE GENOMIC DNA]</scope>
    <source>
        <strain evidence="7 8">DSM 18695</strain>
    </source>
</reference>
<evidence type="ECO:0000259" key="6">
    <source>
        <dbReference type="Pfam" id="PF13844"/>
    </source>
</evidence>
<evidence type="ECO:0000313" key="8">
    <source>
        <dbReference type="Proteomes" id="UP001228905"/>
    </source>
</evidence>
<proteinExistence type="predicted"/>
<evidence type="ECO:0000256" key="2">
    <source>
        <dbReference type="ARBA" id="ARBA00022676"/>
    </source>
</evidence>